<reference evidence="3" key="1">
    <citation type="submission" date="2016-10" db="EMBL/GenBank/DDBJ databases">
        <authorList>
            <person name="Varghese N."/>
            <person name="Submissions S."/>
        </authorList>
    </citation>
    <scope>NUCLEOTIDE SEQUENCE [LARGE SCALE GENOMIC DNA]</scope>
    <source>
        <strain evidence="3">DSM 45245</strain>
    </source>
</reference>
<name>A0A1H3Q5K3_9ACTN</name>
<proteinExistence type="predicted"/>
<organism evidence="2 3">
    <name type="scientific">Micromonospora pattaloongensis</name>
    <dbReference type="NCBI Taxonomy" id="405436"/>
    <lineage>
        <taxon>Bacteria</taxon>
        <taxon>Bacillati</taxon>
        <taxon>Actinomycetota</taxon>
        <taxon>Actinomycetes</taxon>
        <taxon>Micromonosporales</taxon>
        <taxon>Micromonosporaceae</taxon>
        <taxon>Micromonospora</taxon>
    </lineage>
</organism>
<feature type="compositionally biased region" description="Low complexity" evidence="1">
    <location>
        <begin position="57"/>
        <end position="89"/>
    </location>
</feature>
<keyword evidence="3" id="KW-1185">Reference proteome</keyword>
<sequence>MTRRGLFTVAGWLAAAVAATLVGLAAVRLIGAGITGDASGELLTAEQVAEALAAASPTAAPAPATAAPPTTAASPTSAASPSPDPARAAVSTPGGTVVAACANGLVQLLSWSPASGYAGSHAEPGPERRARVRFEGAERKVDVEVVCDAGRPVASWKSDG</sequence>
<gene>
    <name evidence="2" type="ORF">SAMN05444365_105243</name>
</gene>
<accession>A0A1H3Q5K3</accession>
<dbReference type="RefSeq" id="WP_091557532.1">
    <property type="nucleotide sequence ID" value="NZ_FNPH01000005.1"/>
</dbReference>
<evidence type="ECO:0000313" key="2">
    <source>
        <dbReference type="EMBL" id="SDZ08540.1"/>
    </source>
</evidence>
<evidence type="ECO:0000256" key="1">
    <source>
        <dbReference type="SAM" id="MobiDB-lite"/>
    </source>
</evidence>
<evidence type="ECO:0008006" key="4">
    <source>
        <dbReference type="Google" id="ProtNLM"/>
    </source>
</evidence>
<dbReference type="AlphaFoldDB" id="A0A1H3Q5K3"/>
<dbReference type="OrthoDB" id="3782348at2"/>
<dbReference type="STRING" id="405436.SAMN05444365_105243"/>
<dbReference type="Proteomes" id="UP000242415">
    <property type="component" value="Unassembled WGS sequence"/>
</dbReference>
<dbReference type="EMBL" id="FNPH01000005">
    <property type="protein sequence ID" value="SDZ08540.1"/>
    <property type="molecule type" value="Genomic_DNA"/>
</dbReference>
<feature type="region of interest" description="Disordered" evidence="1">
    <location>
        <begin position="57"/>
        <end position="93"/>
    </location>
</feature>
<protein>
    <recommendedName>
        <fullName evidence="4">Septum formation initiator</fullName>
    </recommendedName>
</protein>
<evidence type="ECO:0000313" key="3">
    <source>
        <dbReference type="Proteomes" id="UP000242415"/>
    </source>
</evidence>